<reference evidence="2 3" key="1">
    <citation type="submission" date="2015-01" db="EMBL/GenBank/DDBJ databases">
        <title>Evolution of Trichinella species and genotypes.</title>
        <authorList>
            <person name="Korhonen P.K."/>
            <person name="Edoardo P."/>
            <person name="Giuseppe L.R."/>
            <person name="Gasser R.B."/>
        </authorList>
    </citation>
    <scope>NUCLEOTIDE SEQUENCE [LARGE SCALE GENOMIC DNA]</scope>
    <source>
        <strain evidence="2">ISS470</strain>
    </source>
</reference>
<evidence type="ECO:0000256" key="1">
    <source>
        <dbReference type="SAM" id="Phobius"/>
    </source>
</evidence>
<organism evidence="2 3">
    <name type="scientific">Trichinella pseudospiralis</name>
    <name type="common">Parasitic roundworm</name>
    <dbReference type="NCBI Taxonomy" id="6337"/>
    <lineage>
        <taxon>Eukaryota</taxon>
        <taxon>Metazoa</taxon>
        <taxon>Ecdysozoa</taxon>
        <taxon>Nematoda</taxon>
        <taxon>Enoplea</taxon>
        <taxon>Dorylaimia</taxon>
        <taxon>Trichinellida</taxon>
        <taxon>Trichinellidae</taxon>
        <taxon>Trichinella</taxon>
    </lineage>
</organism>
<keyword evidence="3" id="KW-1185">Reference proteome</keyword>
<dbReference type="OrthoDB" id="10611358at2759"/>
<sequence length="234" mass="25959">MTNAIDVQLCPRQRTANKTPNFACHLVGHLVGHKQRTAICPLLRLEVNQQETGSIVTGQQLQDLSRREKQTVHFAAVVCLHACLDAVGNLINESFAAVARQESRSNETLACTSLYLYLCAGDDDVPSRKSPPSFHPFPVLISVATVATNNNNALGAIHEWSEQEKGVARKEKEKHISPKVVLSILLIFSTNFITVGWPLVHAYQLCTCPWPISLKICQGHHRHQSQPSSLDYHL</sequence>
<feature type="transmembrane region" description="Helical" evidence="1">
    <location>
        <begin position="180"/>
        <end position="200"/>
    </location>
</feature>
<gene>
    <name evidence="2" type="ORF">T4D_9229</name>
</gene>
<keyword evidence="1" id="KW-0472">Membrane</keyword>
<comment type="caution">
    <text evidence="2">The sequence shown here is derived from an EMBL/GenBank/DDBJ whole genome shotgun (WGS) entry which is preliminary data.</text>
</comment>
<dbReference type="AlphaFoldDB" id="A0A0V1G4E8"/>
<dbReference type="Proteomes" id="UP000054995">
    <property type="component" value="Unassembled WGS sequence"/>
</dbReference>
<evidence type="ECO:0000313" key="3">
    <source>
        <dbReference type="Proteomes" id="UP000054995"/>
    </source>
</evidence>
<dbReference type="EMBL" id="JYDT01000004">
    <property type="protein sequence ID" value="KRY93134.1"/>
    <property type="molecule type" value="Genomic_DNA"/>
</dbReference>
<protein>
    <submittedName>
        <fullName evidence="2">Uncharacterized protein</fullName>
    </submittedName>
</protein>
<name>A0A0V1G4E8_TRIPS</name>
<proteinExistence type="predicted"/>
<keyword evidence="1" id="KW-0812">Transmembrane</keyword>
<evidence type="ECO:0000313" key="2">
    <source>
        <dbReference type="EMBL" id="KRY93134.1"/>
    </source>
</evidence>
<accession>A0A0V1G4E8</accession>
<keyword evidence="1" id="KW-1133">Transmembrane helix</keyword>